<protein>
    <submittedName>
        <fullName evidence="1">Uncharacterized protein</fullName>
    </submittedName>
</protein>
<sequence length="90" mass="10446">MPNYFCIRVLNLMKQEKTRRVTRLQAICFLQHMLGIFKMDMWLASFQVPTSYLEAVPKNIGDALLEKLISVTSSNVLFNTYSDEARRQAT</sequence>
<dbReference type="AlphaFoldDB" id="A0A834LXP7"/>
<evidence type="ECO:0000313" key="1">
    <source>
        <dbReference type="EMBL" id="KAF7150043.1"/>
    </source>
</evidence>
<gene>
    <name evidence="1" type="ORF">RHSIM_Rhsim02G0064500</name>
</gene>
<accession>A0A834LXP7</accession>
<proteinExistence type="predicted"/>
<comment type="caution">
    <text evidence="1">The sequence shown here is derived from an EMBL/GenBank/DDBJ whole genome shotgun (WGS) entry which is preliminary data.</text>
</comment>
<name>A0A834LXP7_RHOSS</name>
<evidence type="ECO:0000313" key="2">
    <source>
        <dbReference type="Proteomes" id="UP000626092"/>
    </source>
</evidence>
<reference evidence="1" key="1">
    <citation type="submission" date="2019-11" db="EMBL/GenBank/DDBJ databases">
        <authorList>
            <person name="Liu Y."/>
            <person name="Hou J."/>
            <person name="Li T.-Q."/>
            <person name="Guan C.-H."/>
            <person name="Wu X."/>
            <person name="Wu H.-Z."/>
            <person name="Ling F."/>
            <person name="Zhang R."/>
            <person name="Shi X.-G."/>
            <person name="Ren J.-P."/>
            <person name="Chen E.-F."/>
            <person name="Sun J.-M."/>
        </authorList>
    </citation>
    <scope>NUCLEOTIDE SEQUENCE</scope>
    <source>
        <strain evidence="1">Adult_tree_wgs_1</strain>
        <tissue evidence="1">Leaves</tissue>
    </source>
</reference>
<organism evidence="1 2">
    <name type="scientific">Rhododendron simsii</name>
    <name type="common">Sims's rhododendron</name>
    <dbReference type="NCBI Taxonomy" id="118357"/>
    <lineage>
        <taxon>Eukaryota</taxon>
        <taxon>Viridiplantae</taxon>
        <taxon>Streptophyta</taxon>
        <taxon>Embryophyta</taxon>
        <taxon>Tracheophyta</taxon>
        <taxon>Spermatophyta</taxon>
        <taxon>Magnoliopsida</taxon>
        <taxon>eudicotyledons</taxon>
        <taxon>Gunneridae</taxon>
        <taxon>Pentapetalae</taxon>
        <taxon>asterids</taxon>
        <taxon>Ericales</taxon>
        <taxon>Ericaceae</taxon>
        <taxon>Ericoideae</taxon>
        <taxon>Rhodoreae</taxon>
        <taxon>Rhododendron</taxon>
    </lineage>
</organism>
<dbReference type="EMBL" id="WJXA01000002">
    <property type="protein sequence ID" value="KAF7150043.1"/>
    <property type="molecule type" value="Genomic_DNA"/>
</dbReference>
<dbReference type="Proteomes" id="UP000626092">
    <property type="component" value="Unassembled WGS sequence"/>
</dbReference>
<keyword evidence="2" id="KW-1185">Reference proteome</keyword>